<dbReference type="NCBIfam" id="TIGR03309">
    <property type="entry name" value="matur_yqeB"/>
    <property type="match status" value="1"/>
</dbReference>
<dbReference type="EMBL" id="AEBR01000102">
    <property type="protein sequence ID" value="EFM81671.1"/>
    <property type="molecule type" value="Genomic_DNA"/>
</dbReference>
<dbReference type="Proteomes" id="UP000004846">
    <property type="component" value="Unassembled WGS sequence"/>
</dbReference>
<sequence>MGEISQNIQEKLVIVRGGGDLATGVIQKLWHVGFKILVLETECPLAIRRTVSVCDAIFQKEQRVEDLVAVRITSLKDCAKCWQQNKLPVFVDQTASAIQQLKPLIVIDAILAKKNLGTHRGMAPITIALGPGFSAPQDVDVVIETMRGHRLGRLYFEGTALPNTGIPGEIGGKSAERVVHAPASGQVTHLKNIGDLVLKGEALFLIDQVPVYSPLTGTLRGLISEKVTCYQGLKCADVDPRPVEKVDCLTISDKARALGGAVLEAIFMIGRRKNVL</sequence>
<protein>
    <submittedName>
        <fullName evidence="1">Selenium-dependent molybdenum hydroxylase system protein, YqeB family</fullName>
    </submittedName>
</protein>
<evidence type="ECO:0000313" key="1">
    <source>
        <dbReference type="EMBL" id="EFM81671.1"/>
    </source>
</evidence>
<name>A0A125W2X8_ENTFL</name>
<dbReference type="RefSeq" id="WP_002356611.1">
    <property type="nucleotide sequence ID" value="NZ_GL454487.1"/>
</dbReference>
<accession>A0A125W2X8</accession>
<dbReference type="InterPro" id="IPR017695">
    <property type="entry name" value="Se-dep_Mo_hydrolase_YqeB"/>
</dbReference>
<organism evidence="1 2">
    <name type="scientific">Enterococcus faecalis TX4248</name>
    <dbReference type="NCBI Taxonomy" id="749495"/>
    <lineage>
        <taxon>Bacteria</taxon>
        <taxon>Bacillati</taxon>
        <taxon>Bacillota</taxon>
        <taxon>Bacilli</taxon>
        <taxon>Lactobacillales</taxon>
        <taxon>Enterococcaceae</taxon>
        <taxon>Enterococcus</taxon>
    </lineage>
</organism>
<dbReference type="AlphaFoldDB" id="A0A125W2X8"/>
<dbReference type="HOGENOM" id="CLU_082089_1_0_9"/>
<proteinExistence type="predicted"/>
<reference evidence="1 2" key="1">
    <citation type="submission" date="2010-07" db="EMBL/GenBank/DDBJ databases">
        <authorList>
            <person name="Sid Ahmed O."/>
        </authorList>
    </citation>
    <scope>NUCLEOTIDE SEQUENCE [LARGE SCALE GENOMIC DNA]</scope>
    <source>
        <strain evidence="1 2">TX4248</strain>
    </source>
</reference>
<evidence type="ECO:0000313" key="2">
    <source>
        <dbReference type="Proteomes" id="UP000004846"/>
    </source>
</evidence>
<gene>
    <name evidence="1" type="ORF">HMPREF9498_02813</name>
</gene>
<comment type="caution">
    <text evidence="1">The sequence shown here is derived from an EMBL/GenBank/DDBJ whole genome shotgun (WGS) entry which is preliminary data.</text>
</comment>